<proteinExistence type="predicted"/>
<dbReference type="AlphaFoldDB" id="T0FVL0"/>
<gene>
    <name evidence="1" type="ORF">LEP1GSC059_2530</name>
</gene>
<evidence type="ECO:0000313" key="2">
    <source>
        <dbReference type="Proteomes" id="UP000015442"/>
    </source>
</evidence>
<organism evidence="1 2">
    <name type="scientific">Leptospira noguchii serovar Panama str. CZ214</name>
    <dbReference type="NCBI Taxonomy" id="1001595"/>
    <lineage>
        <taxon>Bacteria</taxon>
        <taxon>Pseudomonadati</taxon>
        <taxon>Spirochaetota</taxon>
        <taxon>Spirochaetia</taxon>
        <taxon>Leptospirales</taxon>
        <taxon>Leptospiraceae</taxon>
        <taxon>Leptospira</taxon>
    </lineage>
</organism>
<accession>T0FVL0</accession>
<protein>
    <submittedName>
        <fullName evidence="1">Uncharacterized protein</fullName>
    </submittedName>
</protein>
<sequence>MLKTILLLQNRLLLNLSRKNLNKIEKERFRSNFYAELMPKPQKA</sequence>
<evidence type="ECO:0000313" key="1">
    <source>
        <dbReference type="EMBL" id="EQA73585.1"/>
    </source>
</evidence>
<name>T0FVL0_9LEPT</name>
<reference evidence="1 2" key="1">
    <citation type="submission" date="2013-05" db="EMBL/GenBank/DDBJ databases">
        <authorList>
            <person name="Harkins D.M."/>
            <person name="Durkin A.S."/>
            <person name="Brinkac L.M."/>
            <person name="Haft D.H."/>
            <person name="Selengut J.D."/>
            <person name="Sanka R."/>
            <person name="DePew J."/>
            <person name="Purushe J."/>
            <person name="Hartskeerl R.A."/>
            <person name="Ahmed A."/>
            <person name="van der Linden H."/>
            <person name="Goris M.G.A."/>
            <person name="Vinetz J.M."/>
            <person name="Sutton G.G."/>
            <person name="Nierman W.C."/>
            <person name="Fouts D.E."/>
        </authorList>
    </citation>
    <scope>NUCLEOTIDE SEQUENCE [LARGE SCALE GENOMIC DNA]</scope>
    <source>
        <strain evidence="1 2">CZ214</strain>
    </source>
</reference>
<dbReference type="Proteomes" id="UP000015442">
    <property type="component" value="Unassembled WGS sequence"/>
</dbReference>
<dbReference type="EMBL" id="AKWY02000003">
    <property type="protein sequence ID" value="EQA73585.1"/>
    <property type="molecule type" value="Genomic_DNA"/>
</dbReference>
<comment type="caution">
    <text evidence="1">The sequence shown here is derived from an EMBL/GenBank/DDBJ whole genome shotgun (WGS) entry which is preliminary data.</text>
</comment>